<organism evidence="1 2">
    <name type="scientific">Dictyobacter alpinus</name>
    <dbReference type="NCBI Taxonomy" id="2014873"/>
    <lineage>
        <taxon>Bacteria</taxon>
        <taxon>Bacillati</taxon>
        <taxon>Chloroflexota</taxon>
        <taxon>Ktedonobacteria</taxon>
        <taxon>Ktedonobacterales</taxon>
        <taxon>Dictyobacteraceae</taxon>
        <taxon>Dictyobacter</taxon>
    </lineage>
</organism>
<protein>
    <submittedName>
        <fullName evidence="1">Uncharacterized protein</fullName>
    </submittedName>
</protein>
<dbReference type="RefSeq" id="WP_126628979.1">
    <property type="nucleotide sequence ID" value="NZ_BIFT01000001.1"/>
</dbReference>
<sequence>MLNQLELAFGRYNGGQVAPIGSYLCPRTLAIQQLTADGVLPQDGTWVRVDASGTQTLANIAANVNAVLGSSYSAASFHTHGAADLIGNPGQGSNDA</sequence>
<dbReference type="EMBL" id="BIFT01000001">
    <property type="protein sequence ID" value="GCE28804.1"/>
    <property type="molecule type" value="Genomic_DNA"/>
</dbReference>
<gene>
    <name evidence="1" type="ORF">KDA_42880</name>
</gene>
<keyword evidence="2" id="KW-1185">Reference proteome</keyword>
<dbReference type="OrthoDB" id="162746at2"/>
<comment type="caution">
    <text evidence="1">The sequence shown here is derived from an EMBL/GenBank/DDBJ whole genome shotgun (WGS) entry which is preliminary data.</text>
</comment>
<dbReference type="AlphaFoldDB" id="A0A402BBU8"/>
<evidence type="ECO:0000313" key="1">
    <source>
        <dbReference type="EMBL" id="GCE28804.1"/>
    </source>
</evidence>
<evidence type="ECO:0000313" key="2">
    <source>
        <dbReference type="Proteomes" id="UP000287171"/>
    </source>
</evidence>
<reference evidence="2" key="1">
    <citation type="submission" date="2018-12" db="EMBL/GenBank/DDBJ databases">
        <title>Tengunoibacter tsumagoiensis gen. nov., sp. nov., Dictyobacter kobayashii sp. nov., D. alpinus sp. nov., and D. joshuensis sp. nov. and description of Dictyobacteraceae fam. nov. within the order Ktedonobacterales isolated from Tengu-no-mugimeshi.</title>
        <authorList>
            <person name="Wang C.M."/>
            <person name="Zheng Y."/>
            <person name="Sakai Y."/>
            <person name="Toyoda A."/>
            <person name="Minakuchi Y."/>
            <person name="Abe K."/>
            <person name="Yokota A."/>
            <person name="Yabe S."/>
        </authorList>
    </citation>
    <scope>NUCLEOTIDE SEQUENCE [LARGE SCALE GENOMIC DNA]</scope>
    <source>
        <strain evidence="2">Uno16</strain>
    </source>
</reference>
<dbReference type="Proteomes" id="UP000287171">
    <property type="component" value="Unassembled WGS sequence"/>
</dbReference>
<accession>A0A402BBU8</accession>
<name>A0A402BBU8_9CHLR</name>
<proteinExistence type="predicted"/>